<keyword evidence="2" id="KW-1185">Reference proteome</keyword>
<proteinExistence type="predicted"/>
<reference evidence="1" key="1">
    <citation type="submission" date="2022-11" db="EMBL/GenBank/DDBJ databases">
        <title>Genome Sequence of Boeremia exigua.</title>
        <authorList>
            <person name="Buettner E."/>
        </authorList>
    </citation>
    <scope>NUCLEOTIDE SEQUENCE</scope>
    <source>
        <strain evidence="1">CU02</strain>
    </source>
</reference>
<protein>
    <submittedName>
        <fullName evidence="1">Uncharacterized protein</fullName>
    </submittedName>
</protein>
<sequence>MPFLSSRLPTSDYRQMRIATPEQEGRDWDSSLGTWHAIQRSLSGLGLTYRHRKFINVGIMEVRKMASLSVLLFAATALAQGTKYGENHVVTQFDSQVVEQRAFPAPNVTLYSPAFAPNASFAAGWTEGTEGATSQADLDAFLLNFAQKNAAWATYNNADFLSEEGKFFPYVRLATSSNSTSKVRVWIQGSVHGNEPAGDEATLALLGAMDADPTWAAGFLEKLEIIVLPRYNPDGNGYFQRALATNFDPNRDHTKLVRQQTRDIKQWFSTFAPHIAIDMHEYGARTRYAGNYSNAADGMYSAAKNLNIHPAIRDLAETVFAPAIGASLESKALRGEPYVTASRSASPVRFNEAGTDAKIGRNAMGLTQSITFLFETRGIGIANQSFKRRTLGGLQMILGVLETARDQAEDVYETIEGAIREVIASQEPVVVTDYTSYSNRTWTVVDTRNGDVLQIPVEFASTTPASPNRTVARPEGYVIPRAWSDLAERLRVSGLEVETLQEGFQGEVEVYNITSSSLARSYYEGAILNTVTTETLTQEVTLPSGSFFVKSAQKNAGLAFVALEPENIDSYGRNRKWMIDNKSAPGPRGLPASPFIVARTFLSCVVASANFVFLVHSSLSLSLLYLDAQRATPRDPSTYSCRHTYWAFDDWIVWRSIVKGSARVRTDPSPAGLDERCTVNRPAMTEASIVRPGDALHDVTAVRQYAPQLMVLGYTMAAPLDLQTIYNQCRALVSRQEYPSSLVRTKSDNSQWFEFMTDPTSRFDTKAWQSAQTASMCFAIGALSDAGYVYQSEEPFARLEDVQWFNSTTSQRECSDSLVMQHGLANAAVGSFCLELRAALHGVRTIGEDFEGTSNPPTASKIPLASQIALGLPSSPNKLNDSPPSCLTALVSPSFFVDHAWTGYVSTRGDWRSVYHGIGCHNLRDLASANTSNHMYSTNLPVVVDQTVRFRVVDTLANGDFILQSNYFHTRDDMYTLTMLVERRTGRLSICMSHPGEAAPRSLQTGSRNALNTPFGIVYGIEPGSWLWLWKAEWSDERSRTR</sequence>
<dbReference type="Proteomes" id="UP001153331">
    <property type="component" value="Unassembled WGS sequence"/>
</dbReference>
<name>A0ACC2II06_9PLEO</name>
<organism evidence="1 2">
    <name type="scientific">Boeremia exigua</name>
    <dbReference type="NCBI Taxonomy" id="749465"/>
    <lineage>
        <taxon>Eukaryota</taxon>
        <taxon>Fungi</taxon>
        <taxon>Dikarya</taxon>
        <taxon>Ascomycota</taxon>
        <taxon>Pezizomycotina</taxon>
        <taxon>Dothideomycetes</taxon>
        <taxon>Pleosporomycetidae</taxon>
        <taxon>Pleosporales</taxon>
        <taxon>Pleosporineae</taxon>
        <taxon>Didymellaceae</taxon>
        <taxon>Boeremia</taxon>
    </lineage>
</organism>
<dbReference type="EMBL" id="JAPHNI010000172">
    <property type="protein sequence ID" value="KAJ8114825.1"/>
    <property type="molecule type" value="Genomic_DNA"/>
</dbReference>
<evidence type="ECO:0000313" key="1">
    <source>
        <dbReference type="EMBL" id="KAJ8114825.1"/>
    </source>
</evidence>
<gene>
    <name evidence="1" type="ORF">OPT61_g3387</name>
</gene>
<accession>A0ACC2II06</accession>
<evidence type="ECO:0000313" key="2">
    <source>
        <dbReference type="Proteomes" id="UP001153331"/>
    </source>
</evidence>
<comment type="caution">
    <text evidence="1">The sequence shown here is derived from an EMBL/GenBank/DDBJ whole genome shotgun (WGS) entry which is preliminary data.</text>
</comment>